<dbReference type="EMBL" id="CP136336">
    <property type="protein sequence ID" value="WOB09244.1"/>
    <property type="molecule type" value="Genomic_DNA"/>
</dbReference>
<dbReference type="InterPro" id="IPR016032">
    <property type="entry name" value="Sig_transdc_resp-reg_C-effctor"/>
</dbReference>
<dbReference type="SMART" id="SM00421">
    <property type="entry name" value="HTH_LUXR"/>
    <property type="match status" value="1"/>
</dbReference>
<dbReference type="InterPro" id="IPR059106">
    <property type="entry name" value="WHD_MalT"/>
</dbReference>
<evidence type="ECO:0000256" key="1">
    <source>
        <dbReference type="ARBA" id="ARBA00023015"/>
    </source>
</evidence>
<dbReference type="RefSeq" id="WP_316702200.1">
    <property type="nucleotide sequence ID" value="NZ_CP136336.1"/>
</dbReference>
<dbReference type="PROSITE" id="PS50043">
    <property type="entry name" value="HTH_LUXR_2"/>
    <property type="match status" value="1"/>
</dbReference>
<keyword evidence="2" id="KW-0238">DNA-binding</keyword>
<proteinExistence type="predicted"/>
<dbReference type="Pfam" id="PF25873">
    <property type="entry name" value="WHD_MalT"/>
    <property type="match status" value="1"/>
</dbReference>
<name>A0ABZ0CW93_9BURK</name>
<dbReference type="PANTHER" id="PTHR44688">
    <property type="entry name" value="DNA-BINDING TRANSCRIPTIONAL ACTIVATOR DEVR_DOSR"/>
    <property type="match status" value="1"/>
</dbReference>
<dbReference type="Gene3D" id="1.10.10.10">
    <property type="entry name" value="Winged helix-like DNA-binding domain superfamily/Winged helix DNA-binding domain"/>
    <property type="match status" value="1"/>
</dbReference>
<reference evidence="5 6" key="1">
    <citation type="submission" date="2023-10" db="EMBL/GenBank/DDBJ databases">
        <title>Bacteria for the degradation of biodegradable plastic PBAT(Polybutylene adipate terephthalate).</title>
        <authorList>
            <person name="Weon H.-Y."/>
            <person name="Yeon J."/>
        </authorList>
    </citation>
    <scope>NUCLEOTIDE SEQUENCE [LARGE SCALE GENOMIC DNA]</scope>
    <source>
        <strain evidence="5 6">SBD 7-3</strain>
    </source>
</reference>
<evidence type="ECO:0000256" key="2">
    <source>
        <dbReference type="ARBA" id="ARBA00023125"/>
    </source>
</evidence>
<dbReference type="Proteomes" id="UP001303946">
    <property type="component" value="Chromosome"/>
</dbReference>
<keyword evidence="6" id="KW-1185">Reference proteome</keyword>
<feature type="domain" description="HTH luxR-type" evidence="4">
    <location>
        <begin position="813"/>
        <end position="878"/>
    </location>
</feature>
<dbReference type="SUPFAM" id="SSF46894">
    <property type="entry name" value="C-terminal effector domain of the bipartite response regulators"/>
    <property type="match status" value="1"/>
</dbReference>
<keyword evidence="3" id="KW-0804">Transcription</keyword>
<dbReference type="PANTHER" id="PTHR44688:SF25">
    <property type="entry name" value="HTH LUXR-TYPE DOMAIN-CONTAINING PROTEIN"/>
    <property type="match status" value="1"/>
</dbReference>
<accession>A0ABZ0CW93</accession>
<evidence type="ECO:0000259" key="4">
    <source>
        <dbReference type="PROSITE" id="PS50043"/>
    </source>
</evidence>
<sequence length="881" mass="97125">MLLPASAVRREALVARIDAASRARLLAVVAPAGSGKTTSLSQWHDSVRGERQVAWLSLDALIVRQARVFTYLHAALQAAGVTLPEALPTADSLGVAMLLDTLDRAPQGLCIVVDGFEALHENGHGQGLIRAVEYLVLNSPAHVHWIVASRCAPGLCVSQLQLSDQCEVLGARDLAFNAQEVRALALTLHRRTWAEAEIASVMATTEGWCAGVKLAFRALGAQAPASADNFNGAHRGVVRYFDEVLLRDLPAETQRLLVRCAIADRLNGALCNALTGDEGGYALLDRLEQSEFFLIPLDEQRQWYRLHALLLGYARDRLAREEPDAIPSLHQKASRWFLAQGLKEEALKHALASNDRAWLVDAMDTCAVDWIREGDPLVVMRWLAHLSSDEIVSRDEICCAYILSLVLAHRLVEARRILYLARNHPGREHNEVVQYRFRVLHRLICGDVFGKQESVERYLEGDQMPDPFFTGILIAAQATSLLGRNQFDEARRMALRARDIGVRCVTPYLTSHTETLLCAAEYQQGNLRSAARISARNYAALKSAPQSPAWVNAAVTLACARYERGRLDGARALLLELIPHVAMCSTPWVYCAAHVVLARLKAMEGRFDEAIGLLDVAHSVLDDVGHPRYLAEICYEKVRLGLESNDVALADTTAASFGLREREGHGEWSAPRRYEEAWARCGFATALLAMQGGEHDRARALLQVIRESADGAGRVARRMSLDFALAVCHWSAGRDKLAYEVLKRSLMHDQKAGFSRAVFDDVPRFSTFIRSAFAAGKLEIALPAKPFRQWLGLTALAPVSPQAHQVAGAAAPAVPAREPLTDRELEVLQLLSKGLCNKSISRASGMALNTIKWHLRNLYMKLDATSRTSAVARGRELQLVE</sequence>
<dbReference type="Pfam" id="PF00196">
    <property type="entry name" value="GerE"/>
    <property type="match status" value="1"/>
</dbReference>
<protein>
    <submittedName>
        <fullName evidence="5">LuxR C-terminal-related transcriptional regulator</fullName>
    </submittedName>
</protein>
<dbReference type="InterPro" id="IPR036388">
    <property type="entry name" value="WH-like_DNA-bd_sf"/>
</dbReference>
<dbReference type="InterPro" id="IPR000792">
    <property type="entry name" value="Tscrpt_reg_LuxR_C"/>
</dbReference>
<dbReference type="Gene3D" id="1.25.40.10">
    <property type="entry name" value="Tetratricopeptide repeat domain"/>
    <property type="match status" value="1"/>
</dbReference>
<evidence type="ECO:0000256" key="3">
    <source>
        <dbReference type="ARBA" id="ARBA00023163"/>
    </source>
</evidence>
<organism evidence="5 6">
    <name type="scientific">Piscinibacter gummiphilus</name>
    <dbReference type="NCBI Taxonomy" id="946333"/>
    <lineage>
        <taxon>Bacteria</taxon>
        <taxon>Pseudomonadati</taxon>
        <taxon>Pseudomonadota</taxon>
        <taxon>Betaproteobacteria</taxon>
        <taxon>Burkholderiales</taxon>
        <taxon>Sphaerotilaceae</taxon>
        <taxon>Piscinibacter</taxon>
    </lineage>
</organism>
<evidence type="ECO:0000313" key="6">
    <source>
        <dbReference type="Proteomes" id="UP001303946"/>
    </source>
</evidence>
<dbReference type="CDD" id="cd06170">
    <property type="entry name" value="LuxR_C_like"/>
    <property type="match status" value="1"/>
</dbReference>
<dbReference type="PRINTS" id="PR00038">
    <property type="entry name" value="HTHLUXR"/>
</dbReference>
<dbReference type="InterPro" id="IPR011990">
    <property type="entry name" value="TPR-like_helical_dom_sf"/>
</dbReference>
<dbReference type="SUPFAM" id="SSF48452">
    <property type="entry name" value="TPR-like"/>
    <property type="match status" value="1"/>
</dbReference>
<keyword evidence="1" id="KW-0805">Transcription regulation</keyword>
<gene>
    <name evidence="5" type="ORF">RXV79_04095</name>
</gene>
<evidence type="ECO:0000313" key="5">
    <source>
        <dbReference type="EMBL" id="WOB09244.1"/>
    </source>
</evidence>